<keyword evidence="6" id="KW-1185">Reference proteome</keyword>
<dbReference type="Pfam" id="PF13181">
    <property type="entry name" value="TPR_8"/>
    <property type="match status" value="3"/>
</dbReference>
<protein>
    <submittedName>
        <fullName evidence="5">Tetratricopeptide repeat protein</fullName>
    </submittedName>
</protein>
<evidence type="ECO:0000256" key="4">
    <source>
        <dbReference type="SAM" id="Coils"/>
    </source>
</evidence>
<dbReference type="SUPFAM" id="SSF52540">
    <property type="entry name" value="P-loop containing nucleoside triphosphate hydrolases"/>
    <property type="match status" value="1"/>
</dbReference>
<feature type="repeat" description="TPR" evidence="3">
    <location>
        <begin position="824"/>
        <end position="857"/>
    </location>
</feature>
<keyword evidence="1" id="KW-0677">Repeat</keyword>
<dbReference type="Pfam" id="PF00515">
    <property type="entry name" value="TPR_1"/>
    <property type="match status" value="4"/>
</dbReference>
<dbReference type="PROSITE" id="PS50293">
    <property type="entry name" value="TPR_REGION"/>
    <property type="match status" value="3"/>
</dbReference>
<feature type="repeat" description="TPR" evidence="3">
    <location>
        <begin position="756"/>
        <end position="789"/>
    </location>
</feature>
<evidence type="ECO:0000313" key="5">
    <source>
        <dbReference type="EMBL" id="MFD1162013.1"/>
    </source>
</evidence>
<feature type="repeat" description="TPR" evidence="3">
    <location>
        <begin position="790"/>
        <end position="823"/>
    </location>
</feature>
<sequence>MAKRRSLRDKRSNIKNSNFVGRKKQISVFLENLKLGVDHDSFMNIFNVYGQGGVGKTTLSHKFKDYAEKSGMKVVLIDFENIKLYSVPIVINEMAEQLIDCSGRGFKSFSKKYNSYLEKRSKLVVNQYDGVNKVESLASGTFKLGVSAASEFIPGGSVIKEFLPIDTMAEGTGKLVNKAWSKFGNKYDVEEVLRPIKSLTEIWIEDLFDYTENDAVCFIFDNYETSNPDFDYWLHNLLEEQYGAVPHNILIIVSGRAELEITRWSSLSDLLVKIPLEPFTIDEATVFLQQNGIRDVNTIETILSVSGRLPVYLALFVLENSIVDNQIVSLPTEKVVGHFLRRIANPEHKHIARLGAIPRHLNLDIIKRILDDVQEPEKLFHWLKHRSFIQKRNGKWSYHSIIREQILTYIQEESKENWVEIHNRIADYYLKMSKNMGFKSINDARESTVWVEYNLEYHYHKLCANHRTQIPDFFKSFLEFINGHKNYKDALFWLEVFIQANNTGINSKWLNVFEKGITNFVNSQQDFGSGLWKEILDSGWFNENSKLKGYLFHLMGYSKRSQGELEDAILYFEKVLDTNFNRKEVTLNNLVNLFIDNKRYNEAKTYNSKLLEDDHDSLNGRWNLGRIHSRLKEYDKAFIQFKKVLELVPNNAIAHYNLGTVYENQKKLNKAIECYKNAFKLDSNYLDPSYAIAKLLVKQEKKDLAIQQYKNILSIDPNYINAYNGLSEIYINDNNDDLAIKLFKKGIEESGPKVASFLLNKIGIIHQNKGNYTKAIDVYNEVILMDATFYAPYYNKGMCYGYLEKYDKSIESFKKSIEYSPTFSDAYCNLGVIYATLGKTKKALKYYDKSIDLNSNNDVSYFNKATIYTKQGELEQAIELYKKSIDCNPKYINAYRGIIEVLTTQKNYEQSILYCKKVLVLDSSLYLIHNVLGWNLILMDELDKAEEYLEKHKDLSDELNKVASMNIGHIKLMKKDIESAKEMYTLSLKLFNKDNHFFKGMEQDYIDLKMEDKGILLKGFEKILLDLKS</sequence>
<dbReference type="SUPFAM" id="SSF48452">
    <property type="entry name" value="TPR-like"/>
    <property type="match status" value="2"/>
</dbReference>
<dbReference type="RefSeq" id="WP_311937890.1">
    <property type="nucleotide sequence ID" value="NZ_JAVSCK010000002.1"/>
</dbReference>
<evidence type="ECO:0000256" key="1">
    <source>
        <dbReference type="ARBA" id="ARBA00022737"/>
    </source>
</evidence>
<dbReference type="Gene3D" id="3.40.50.300">
    <property type="entry name" value="P-loop containing nucleotide triphosphate hydrolases"/>
    <property type="match status" value="1"/>
</dbReference>
<dbReference type="InterPro" id="IPR019734">
    <property type="entry name" value="TPR_rpt"/>
</dbReference>
<proteinExistence type="predicted"/>
<feature type="repeat" description="TPR" evidence="3">
    <location>
        <begin position="618"/>
        <end position="651"/>
    </location>
</feature>
<dbReference type="PROSITE" id="PS50005">
    <property type="entry name" value="TPR"/>
    <property type="match status" value="6"/>
</dbReference>
<dbReference type="InterPro" id="IPR011990">
    <property type="entry name" value="TPR-like_helical_dom_sf"/>
</dbReference>
<evidence type="ECO:0000256" key="2">
    <source>
        <dbReference type="ARBA" id="ARBA00022803"/>
    </source>
</evidence>
<dbReference type="Gene3D" id="1.25.40.10">
    <property type="entry name" value="Tetratricopeptide repeat domain"/>
    <property type="match status" value="3"/>
</dbReference>
<evidence type="ECO:0000256" key="3">
    <source>
        <dbReference type="PROSITE-ProRule" id="PRU00339"/>
    </source>
</evidence>
<dbReference type="SMART" id="SM00028">
    <property type="entry name" value="TPR"/>
    <property type="match status" value="12"/>
</dbReference>
<comment type="caution">
    <text evidence="5">The sequence shown here is derived from an EMBL/GenBank/DDBJ whole genome shotgun (WGS) entry which is preliminary data.</text>
</comment>
<dbReference type="InterPro" id="IPR006597">
    <property type="entry name" value="Sel1-like"/>
</dbReference>
<keyword evidence="4" id="KW-0175">Coiled coil</keyword>
<dbReference type="EMBL" id="JBHTLJ010000002">
    <property type="protein sequence ID" value="MFD1162013.1"/>
    <property type="molecule type" value="Genomic_DNA"/>
</dbReference>
<dbReference type="InterPro" id="IPR027417">
    <property type="entry name" value="P-loop_NTPase"/>
</dbReference>
<gene>
    <name evidence="5" type="ORF">ACFQ2E_06270</name>
</gene>
<feature type="repeat" description="TPR" evidence="3">
    <location>
        <begin position="652"/>
        <end position="685"/>
    </location>
</feature>
<reference evidence="6" key="1">
    <citation type="journal article" date="2019" name="Int. J. Syst. Evol. Microbiol.">
        <title>The Global Catalogue of Microorganisms (GCM) 10K type strain sequencing project: providing services to taxonomists for standard genome sequencing and annotation.</title>
        <authorList>
            <consortium name="The Broad Institute Genomics Platform"/>
            <consortium name="The Broad Institute Genome Sequencing Center for Infectious Disease"/>
            <person name="Wu L."/>
            <person name="Ma J."/>
        </authorList>
    </citation>
    <scope>NUCLEOTIDE SEQUENCE [LARGE SCALE GENOMIC DNA]</scope>
    <source>
        <strain evidence="6">CCUG 63246</strain>
    </source>
</reference>
<name>A0ABW3RAU6_9FLAO</name>
<dbReference type="PANTHER" id="PTHR44858">
    <property type="entry name" value="TETRATRICOPEPTIDE REPEAT PROTEIN 6"/>
    <property type="match status" value="1"/>
</dbReference>
<organism evidence="5 6">
    <name type="scientific">Hwangdonia seohaensis</name>
    <dbReference type="NCBI Taxonomy" id="1240727"/>
    <lineage>
        <taxon>Bacteria</taxon>
        <taxon>Pseudomonadati</taxon>
        <taxon>Bacteroidota</taxon>
        <taxon>Flavobacteriia</taxon>
        <taxon>Flavobacteriales</taxon>
        <taxon>Flavobacteriaceae</taxon>
        <taxon>Hwangdonia</taxon>
    </lineage>
</organism>
<dbReference type="InterPro" id="IPR050498">
    <property type="entry name" value="Ycf3"/>
</dbReference>
<feature type="repeat" description="TPR" evidence="3">
    <location>
        <begin position="858"/>
        <end position="891"/>
    </location>
</feature>
<dbReference type="CDD" id="cd01983">
    <property type="entry name" value="SIMIBI"/>
    <property type="match status" value="1"/>
</dbReference>
<evidence type="ECO:0000313" key="6">
    <source>
        <dbReference type="Proteomes" id="UP001597163"/>
    </source>
</evidence>
<accession>A0ABW3RAU6</accession>
<feature type="coiled-coil region" evidence="4">
    <location>
        <begin position="938"/>
        <end position="965"/>
    </location>
</feature>
<dbReference type="SMART" id="SM00671">
    <property type="entry name" value="SEL1"/>
    <property type="match status" value="5"/>
</dbReference>
<dbReference type="Proteomes" id="UP001597163">
    <property type="component" value="Unassembled WGS sequence"/>
</dbReference>
<dbReference type="PANTHER" id="PTHR44858:SF1">
    <property type="entry name" value="UDP-N-ACETYLGLUCOSAMINE--PEPTIDE N-ACETYLGLUCOSAMINYLTRANSFERASE SPINDLY-RELATED"/>
    <property type="match status" value="1"/>
</dbReference>
<keyword evidence="2 3" id="KW-0802">TPR repeat</keyword>